<name>A0A8S9Q265_BRACR</name>
<evidence type="ECO:0000313" key="2">
    <source>
        <dbReference type="EMBL" id="KAF3524722.1"/>
    </source>
</evidence>
<protein>
    <submittedName>
        <fullName evidence="2">Uncharacterized protein</fullName>
    </submittedName>
</protein>
<accession>A0A8S9Q265</accession>
<feature type="compositionally biased region" description="Basic and acidic residues" evidence="1">
    <location>
        <begin position="82"/>
        <end position="103"/>
    </location>
</feature>
<dbReference type="Proteomes" id="UP000712600">
    <property type="component" value="Unassembled WGS sequence"/>
</dbReference>
<reference evidence="2" key="1">
    <citation type="submission" date="2019-12" db="EMBL/GenBank/DDBJ databases">
        <title>Genome sequencing and annotation of Brassica cretica.</title>
        <authorList>
            <person name="Studholme D.J."/>
            <person name="Sarris P."/>
        </authorList>
    </citation>
    <scope>NUCLEOTIDE SEQUENCE</scope>
    <source>
        <strain evidence="2">PFS-109/04</strain>
        <tissue evidence="2">Leaf</tissue>
    </source>
</reference>
<feature type="region of interest" description="Disordered" evidence="1">
    <location>
        <begin position="30"/>
        <end position="116"/>
    </location>
</feature>
<proteinExistence type="predicted"/>
<sequence length="116" mass="12864">MGRGLFGSGFKAVRPSLTAGRPIEPHLEASSIPLFSSPENDVLQRGEKPAPNSVSCRRISIAGATKTERGRQPARNIKRQSRHLERRLGARWRTRAEAERPDGSDLTNPLPDHYLV</sequence>
<gene>
    <name evidence="2" type="ORF">F2Q69_00048010</name>
</gene>
<dbReference type="EMBL" id="QGKX02001347">
    <property type="protein sequence ID" value="KAF3524722.1"/>
    <property type="molecule type" value="Genomic_DNA"/>
</dbReference>
<organism evidence="2 3">
    <name type="scientific">Brassica cretica</name>
    <name type="common">Mustard</name>
    <dbReference type="NCBI Taxonomy" id="69181"/>
    <lineage>
        <taxon>Eukaryota</taxon>
        <taxon>Viridiplantae</taxon>
        <taxon>Streptophyta</taxon>
        <taxon>Embryophyta</taxon>
        <taxon>Tracheophyta</taxon>
        <taxon>Spermatophyta</taxon>
        <taxon>Magnoliopsida</taxon>
        <taxon>eudicotyledons</taxon>
        <taxon>Gunneridae</taxon>
        <taxon>Pentapetalae</taxon>
        <taxon>rosids</taxon>
        <taxon>malvids</taxon>
        <taxon>Brassicales</taxon>
        <taxon>Brassicaceae</taxon>
        <taxon>Brassiceae</taxon>
        <taxon>Brassica</taxon>
    </lineage>
</organism>
<comment type="caution">
    <text evidence="2">The sequence shown here is derived from an EMBL/GenBank/DDBJ whole genome shotgun (WGS) entry which is preliminary data.</text>
</comment>
<evidence type="ECO:0000313" key="3">
    <source>
        <dbReference type="Proteomes" id="UP000712600"/>
    </source>
</evidence>
<dbReference type="AlphaFoldDB" id="A0A8S9Q265"/>
<evidence type="ECO:0000256" key="1">
    <source>
        <dbReference type="SAM" id="MobiDB-lite"/>
    </source>
</evidence>